<keyword evidence="2" id="KW-1185">Reference proteome</keyword>
<organism evidence="1 2">
    <name type="scientific">Aliishimia ponticola</name>
    <dbReference type="NCBI Taxonomy" id="2499833"/>
    <lineage>
        <taxon>Bacteria</taxon>
        <taxon>Pseudomonadati</taxon>
        <taxon>Pseudomonadota</taxon>
        <taxon>Alphaproteobacteria</taxon>
        <taxon>Rhodobacterales</taxon>
        <taxon>Paracoccaceae</taxon>
        <taxon>Aliishimia</taxon>
    </lineage>
</organism>
<dbReference type="Proteomes" id="UP000306602">
    <property type="component" value="Unassembled WGS sequence"/>
</dbReference>
<evidence type="ECO:0000313" key="2">
    <source>
        <dbReference type="Proteomes" id="UP000306602"/>
    </source>
</evidence>
<sequence>MTAVGTLACALGIGFVMQSSEISKHRYGSESEDDSRPAEQIDAGADQHEEVELGEAVQVQNITFTSAFSVPAMVVPTAEQAQPLVERHAGLLDAPRQRLDQVPIAESGCGSVVVASPEPGAFVKLTIMARCAPNARATIHHDALIFTQSVDENGKLEVLVPALSSTANFNIELADGEDLTTLVTVPDMEDVRRVVLQYSAGDGFELHAREFGAEYGAEGHVWRGSGSSPEDFKAGKGGYLTVLGARDLEDAHIAEVYSYPAALSARNGQIDLSVEARITEANCGRQVQAQSLELKADGHVSNRSISLNVPGCDAEGDYLMLNNLFEDLKIAAR</sequence>
<dbReference type="OrthoDB" id="7956241at2"/>
<name>A0A4S4N9D0_9RHOB</name>
<gene>
    <name evidence="1" type="ORF">E4Z66_17090</name>
</gene>
<accession>A0A4S4N9D0</accession>
<reference evidence="1 2" key="1">
    <citation type="submission" date="2019-04" db="EMBL/GenBank/DDBJ databases">
        <title>Shimia ponticola sp. nov., isolated from seawater.</title>
        <authorList>
            <person name="Kim Y.-O."/>
            <person name="Yoon J.-H."/>
        </authorList>
    </citation>
    <scope>NUCLEOTIDE SEQUENCE [LARGE SCALE GENOMIC DNA]</scope>
    <source>
        <strain evidence="1 2">MYP11</strain>
    </source>
</reference>
<dbReference type="AlphaFoldDB" id="A0A4S4N9D0"/>
<dbReference type="EMBL" id="SRKY01000005">
    <property type="protein sequence ID" value="THH34688.1"/>
    <property type="molecule type" value="Genomic_DNA"/>
</dbReference>
<evidence type="ECO:0008006" key="3">
    <source>
        <dbReference type="Google" id="ProtNLM"/>
    </source>
</evidence>
<comment type="caution">
    <text evidence="1">The sequence shown here is derived from an EMBL/GenBank/DDBJ whole genome shotgun (WGS) entry which is preliminary data.</text>
</comment>
<dbReference type="RefSeq" id="WP_136464275.1">
    <property type="nucleotide sequence ID" value="NZ_SRKY01000005.1"/>
</dbReference>
<protein>
    <recommendedName>
        <fullName evidence="3">Translocase</fullName>
    </recommendedName>
</protein>
<proteinExistence type="predicted"/>
<evidence type="ECO:0000313" key="1">
    <source>
        <dbReference type="EMBL" id="THH34688.1"/>
    </source>
</evidence>